<dbReference type="Proteomes" id="UP000612680">
    <property type="component" value="Chromosome"/>
</dbReference>
<keyword evidence="3" id="KW-1185">Reference proteome</keyword>
<reference evidence="2 3" key="1">
    <citation type="submission" date="2020-06" db="EMBL/GenBank/DDBJ databases">
        <title>Dyadobacter sandarakinus sp. nov., isolated from the soil of the Arctic Yellow River Station.</title>
        <authorList>
            <person name="Zhang Y."/>
            <person name="Peng F."/>
        </authorList>
    </citation>
    <scope>NUCLEOTIDE SEQUENCE [LARGE SCALE GENOMIC DNA]</scope>
    <source>
        <strain evidence="2 3">Q3-56</strain>
    </source>
</reference>
<dbReference type="PROSITE" id="PS51352">
    <property type="entry name" value="THIOREDOXIN_2"/>
    <property type="match status" value="1"/>
</dbReference>
<dbReference type="InterPro" id="IPR013740">
    <property type="entry name" value="Redoxin"/>
</dbReference>
<name>A0ABX7IB97_9BACT</name>
<protein>
    <submittedName>
        <fullName evidence="2">TlpA family protein disulfide reductase</fullName>
    </submittedName>
</protein>
<dbReference type="PANTHER" id="PTHR42852">
    <property type="entry name" value="THIOL:DISULFIDE INTERCHANGE PROTEIN DSBE"/>
    <property type="match status" value="1"/>
</dbReference>
<dbReference type="Gene3D" id="3.40.30.10">
    <property type="entry name" value="Glutaredoxin"/>
    <property type="match status" value="1"/>
</dbReference>
<feature type="domain" description="Thioredoxin" evidence="1">
    <location>
        <begin position="249"/>
        <end position="408"/>
    </location>
</feature>
<sequence>MRLLHFLAGGLISLAVWGCGSSQPEVKEGTWRATLTREGNKLPLLLEINKNTDGKSYSAFAINGEEKLQMDSLYFQNDSLVIPMQLFDAKIVAKVDKDRMTGLYYRVPNGIIAGSLPFEATHGENYKFYPKGTAKASRNVTGNWATTFKNEVTGDTTLAVGSFRQDGSDVTGSFLTPTGDYRFLTGSVNGDSLYLSTFDGSNAMLFKAAVQSDGSIKGAMWSGLKGYKTFVAKADSAARLPDATKLTFLKPGFDTVDFTFSDADGKQVSLKDPRFKGKPVIIQIMGSWCPNCMDETNFLAPWYSKNKDRGVEIVGLAFERSDKPEVSNPKIKRMVSRFNIEYPVLLAGTNTDEATSKALPALNKVMSYPTTIFIDKKGKVREIHTGFSGPGTGKYYDEFVADFNGLMDKLIAEK</sequence>
<proteinExistence type="predicted"/>
<evidence type="ECO:0000313" key="3">
    <source>
        <dbReference type="Proteomes" id="UP000612680"/>
    </source>
</evidence>
<dbReference type="InterPro" id="IPR036249">
    <property type="entry name" value="Thioredoxin-like_sf"/>
</dbReference>
<dbReference type="SUPFAM" id="SSF52833">
    <property type="entry name" value="Thioredoxin-like"/>
    <property type="match status" value="1"/>
</dbReference>
<evidence type="ECO:0000259" key="1">
    <source>
        <dbReference type="PROSITE" id="PS51352"/>
    </source>
</evidence>
<dbReference type="Pfam" id="PF08534">
    <property type="entry name" value="Redoxin"/>
    <property type="match status" value="1"/>
</dbReference>
<accession>A0ABX7IB97</accession>
<dbReference type="PANTHER" id="PTHR42852:SF13">
    <property type="entry name" value="PROTEIN DIPZ"/>
    <property type="match status" value="1"/>
</dbReference>
<dbReference type="RefSeq" id="WP_204658102.1">
    <property type="nucleotide sequence ID" value="NZ_CP056775.1"/>
</dbReference>
<dbReference type="CDD" id="cd02966">
    <property type="entry name" value="TlpA_like_family"/>
    <property type="match status" value="1"/>
</dbReference>
<dbReference type="InterPro" id="IPR050553">
    <property type="entry name" value="Thioredoxin_ResA/DsbE_sf"/>
</dbReference>
<organism evidence="2 3">
    <name type="scientific">Dyadobacter sandarakinus</name>
    <dbReference type="NCBI Taxonomy" id="2747268"/>
    <lineage>
        <taxon>Bacteria</taxon>
        <taxon>Pseudomonadati</taxon>
        <taxon>Bacteroidota</taxon>
        <taxon>Cytophagia</taxon>
        <taxon>Cytophagales</taxon>
        <taxon>Spirosomataceae</taxon>
        <taxon>Dyadobacter</taxon>
    </lineage>
</organism>
<gene>
    <name evidence="2" type="ORF">HWI92_18695</name>
</gene>
<dbReference type="EMBL" id="CP056775">
    <property type="protein sequence ID" value="QRR02797.1"/>
    <property type="molecule type" value="Genomic_DNA"/>
</dbReference>
<evidence type="ECO:0000313" key="2">
    <source>
        <dbReference type="EMBL" id="QRR02797.1"/>
    </source>
</evidence>
<dbReference type="InterPro" id="IPR013766">
    <property type="entry name" value="Thioredoxin_domain"/>
</dbReference>